<dbReference type="InterPro" id="IPR050900">
    <property type="entry name" value="Transposase_IS3/IS150/IS904"/>
</dbReference>
<dbReference type="Proteomes" id="UP000502248">
    <property type="component" value="Chromosome"/>
</dbReference>
<proteinExistence type="predicted"/>
<dbReference type="RefSeq" id="WP_169281530.1">
    <property type="nucleotide sequence ID" value="NZ_CP051680.1"/>
</dbReference>
<dbReference type="PANTHER" id="PTHR46889:SF4">
    <property type="entry name" value="TRANSPOSASE INSO FOR INSERTION SEQUENCE ELEMENT IS911B-RELATED"/>
    <property type="match status" value="1"/>
</dbReference>
<dbReference type="Pfam" id="PF13276">
    <property type="entry name" value="HTH_21"/>
    <property type="match status" value="1"/>
</dbReference>
<reference evidence="2 3" key="1">
    <citation type="submission" date="2020-04" db="EMBL/GenBank/DDBJ databases">
        <title>Genome sequencing of novel species.</title>
        <authorList>
            <person name="Heo J."/>
            <person name="Kim S.-J."/>
            <person name="Kim J.-S."/>
            <person name="Hong S.-B."/>
            <person name="Kwon S.-W."/>
        </authorList>
    </citation>
    <scope>NUCLEOTIDE SEQUENCE [LARGE SCALE GENOMIC DNA]</scope>
    <source>
        <strain evidence="2 3">MFER-1</strain>
    </source>
</reference>
<dbReference type="EMBL" id="CP051680">
    <property type="protein sequence ID" value="QJD85265.1"/>
    <property type="molecule type" value="Genomic_DNA"/>
</dbReference>
<organism evidence="2 3">
    <name type="scientific">Cohnella herbarum</name>
    <dbReference type="NCBI Taxonomy" id="2728023"/>
    <lineage>
        <taxon>Bacteria</taxon>
        <taxon>Bacillati</taxon>
        <taxon>Bacillota</taxon>
        <taxon>Bacilli</taxon>
        <taxon>Bacillales</taxon>
        <taxon>Paenibacillaceae</taxon>
        <taxon>Cohnella</taxon>
    </lineage>
</organism>
<protein>
    <submittedName>
        <fullName evidence="2">IS3 family transposase</fullName>
    </submittedName>
</protein>
<dbReference type="InterPro" id="IPR025948">
    <property type="entry name" value="HTH-like_dom"/>
</dbReference>
<sequence length="120" mass="14764">MKESDALLRERPSVKYMFIYEHRSEYRLEKMCRVMEVSRSGYYKWLGRSESERERQHKEWTEQVKEVYDQNRQLYGSPKITERKHQKGITVSQRTVKRIMKKNGIRFVQDRQKIQGYNQL</sequence>
<evidence type="ECO:0000313" key="2">
    <source>
        <dbReference type="EMBL" id="QJD85265.1"/>
    </source>
</evidence>
<gene>
    <name evidence="2" type="ORF">HH215_20185</name>
</gene>
<dbReference type="KEGG" id="cheb:HH215_20185"/>
<evidence type="ECO:0000313" key="3">
    <source>
        <dbReference type="Proteomes" id="UP000502248"/>
    </source>
</evidence>
<dbReference type="PANTHER" id="PTHR46889">
    <property type="entry name" value="TRANSPOSASE INSF FOR INSERTION SEQUENCE IS3B-RELATED"/>
    <property type="match status" value="1"/>
</dbReference>
<evidence type="ECO:0000259" key="1">
    <source>
        <dbReference type="Pfam" id="PF13276"/>
    </source>
</evidence>
<feature type="domain" description="HTH-like" evidence="1">
    <location>
        <begin position="61"/>
        <end position="112"/>
    </location>
</feature>
<name>A0A7Z2ZMX7_9BACL</name>
<accession>A0A7Z2ZMX7</accession>
<dbReference type="AlphaFoldDB" id="A0A7Z2ZMX7"/>
<keyword evidence="3" id="KW-1185">Reference proteome</keyword>